<accession>A0ABW2UVY0</accession>
<dbReference type="EC" id="3.6.1.41" evidence="1"/>
<keyword evidence="5" id="KW-0408">Iron</keyword>
<keyword evidence="9" id="KW-1185">Reference proteome</keyword>
<evidence type="ECO:0000256" key="3">
    <source>
        <dbReference type="ARBA" id="ARBA00022741"/>
    </source>
</evidence>
<dbReference type="InterPro" id="IPR005249">
    <property type="entry name" value="YqeK"/>
</dbReference>
<keyword evidence="3" id="KW-0547">Nucleotide-binding</keyword>
<organism evidence="8 9">
    <name type="scientific">Lentibacillus kimchii</name>
    <dbReference type="NCBI Taxonomy" id="1542911"/>
    <lineage>
        <taxon>Bacteria</taxon>
        <taxon>Bacillati</taxon>
        <taxon>Bacillota</taxon>
        <taxon>Bacilli</taxon>
        <taxon>Bacillales</taxon>
        <taxon>Bacillaceae</taxon>
        <taxon>Lentibacillus</taxon>
    </lineage>
</organism>
<dbReference type="CDD" id="cd00077">
    <property type="entry name" value="HDc"/>
    <property type="match status" value="1"/>
</dbReference>
<evidence type="ECO:0000256" key="4">
    <source>
        <dbReference type="ARBA" id="ARBA00022801"/>
    </source>
</evidence>
<dbReference type="RefSeq" id="WP_382360863.1">
    <property type="nucleotide sequence ID" value="NZ_JBHTGR010000057.1"/>
</dbReference>
<reference evidence="9" key="1">
    <citation type="journal article" date="2019" name="Int. J. Syst. Evol. Microbiol.">
        <title>The Global Catalogue of Microorganisms (GCM) 10K type strain sequencing project: providing services to taxonomists for standard genome sequencing and annotation.</title>
        <authorList>
            <consortium name="The Broad Institute Genomics Platform"/>
            <consortium name="The Broad Institute Genome Sequencing Center for Infectious Disease"/>
            <person name="Wu L."/>
            <person name="Ma J."/>
        </authorList>
    </citation>
    <scope>NUCLEOTIDE SEQUENCE [LARGE SCALE GENOMIC DNA]</scope>
    <source>
        <strain evidence="9">JCM 30234</strain>
    </source>
</reference>
<dbReference type="EMBL" id="JBHTGR010000057">
    <property type="protein sequence ID" value="MFC7748036.1"/>
    <property type="molecule type" value="Genomic_DNA"/>
</dbReference>
<keyword evidence="4 8" id="KW-0378">Hydrolase</keyword>
<dbReference type="Proteomes" id="UP001596620">
    <property type="component" value="Unassembled WGS sequence"/>
</dbReference>
<gene>
    <name evidence="8" type="primary">yqeK</name>
    <name evidence="8" type="ORF">ACFQU8_12645</name>
</gene>
<evidence type="ECO:0000313" key="9">
    <source>
        <dbReference type="Proteomes" id="UP001596620"/>
    </source>
</evidence>
<dbReference type="PANTHER" id="PTHR35795">
    <property type="entry name" value="SLR1885 PROTEIN"/>
    <property type="match status" value="1"/>
</dbReference>
<dbReference type="SMART" id="SM00471">
    <property type="entry name" value="HDc"/>
    <property type="match status" value="1"/>
</dbReference>
<name>A0ABW2UVY0_9BACI</name>
<evidence type="ECO:0000256" key="5">
    <source>
        <dbReference type="ARBA" id="ARBA00023004"/>
    </source>
</evidence>
<dbReference type="NCBIfam" id="TIGR00488">
    <property type="entry name" value="bis(5'-nucleosyl)-tetraphosphatase (symmetrical) YqeK"/>
    <property type="match status" value="1"/>
</dbReference>
<sequence length="194" mass="22081">MNRDEAIEIVKPHLKQTRFDHTLRVADVAKQLAEKNGASIEKAEIAAILHDYAKYFPLEDLRGIIQDNDLPADLLDYHHELWHGPAAYMIVKQKHGVADQDIRNAIYYHTTGRADMSLLETILFVADYIEPGRSFPGVEEAREMAETDLNQAAWMALRNTIQFLVSQHKTVYPDTFYAYNDLTIRLSGGNNSHG</sequence>
<dbReference type="PANTHER" id="PTHR35795:SF1">
    <property type="entry name" value="BIS(5'-NUCLEOSYL)-TETRAPHOSPHATASE, SYMMETRICAL"/>
    <property type="match status" value="1"/>
</dbReference>
<keyword evidence="2" id="KW-0479">Metal-binding</keyword>
<evidence type="ECO:0000313" key="8">
    <source>
        <dbReference type="EMBL" id="MFC7748036.1"/>
    </source>
</evidence>
<protein>
    <recommendedName>
        <fullName evidence="1">bis(5'-nucleosyl)-tetraphosphatase (symmetrical)</fullName>
        <ecNumber evidence="1">3.6.1.41</ecNumber>
    </recommendedName>
</protein>
<dbReference type="InterPro" id="IPR006674">
    <property type="entry name" value="HD_domain"/>
</dbReference>
<evidence type="ECO:0000256" key="2">
    <source>
        <dbReference type="ARBA" id="ARBA00022723"/>
    </source>
</evidence>
<dbReference type="GO" id="GO:0008803">
    <property type="term" value="F:bis(5'-nucleosyl)-tetraphosphatase (symmetrical) activity"/>
    <property type="evidence" value="ECO:0007669"/>
    <property type="project" value="UniProtKB-EC"/>
</dbReference>
<dbReference type="PROSITE" id="PS51831">
    <property type="entry name" value="HD"/>
    <property type="match status" value="1"/>
</dbReference>
<feature type="domain" description="HD" evidence="7">
    <location>
        <begin position="18"/>
        <end position="132"/>
    </location>
</feature>
<dbReference type="Gene3D" id="1.10.3210.10">
    <property type="entry name" value="Hypothetical protein af1432"/>
    <property type="match status" value="1"/>
</dbReference>
<comment type="caution">
    <text evidence="8">The sequence shown here is derived from an EMBL/GenBank/DDBJ whole genome shotgun (WGS) entry which is preliminary data.</text>
</comment>
<evidence type="ECO:0000256" key="1">
    <source>
        <dbReference type="ARBA" id="ARBA00012506"/>
    </source>
</evidence>
<evidence type="ECO:0000256" key="6">
    <source>
        <dbReference type="ARBA" id="ARBA00049417"/>
    </source>
</evidence>
<dbReference type="InterPro" id="IPR051094">
    <property type="entry name" value="Diverse_Catalytic_Enzymes"/>
</dbReference>
<comment type="catalytic activity">
    <reaction evidence="6">
        <text>P(1),P(4)-bis(5'-adenosyl) tetraphosphate + H2O = 2 ADP + 2 H(+)</text>
        <dbReference type="Rhea" id="RHEA:24252"/>
        <dbReference type="ChEBI" id="CHEBI:15377"/>
        <dbReference type="ChEBI" id="CHEBI:15378"/>
        <dbReference type="ChEBI" id="CHEBI:58141"/>
        <dbReference type="ChEBI" id="CHEBI:456216"/>
        <dbReference type="EC" id="3.6.1.41"/>
    </reaction>
</comment>
<proteinExistence type="predicted"/>
<dbReference type="InterPro" id="IPR003607">
    <property type="entry name" value="HD/PDEase_dom"/>
</dbReference>
<dbReference type="Pfam" id="PF01966">
    <property type="entry name" value="HD"/>
    <property type="match status" value="1"/>
</dbReference>
<dbReference type="SUPFAM" id="SSF109604">
    <property type="entry name" value="HD-domain/PDEase-like"/>
    <property type="match status" value="1"/>
</dbReference>
<evidence type="ECO:0000259" key="7">
    <source>
        <dbReference type="PROSITE" id="PS51831"/>
    </source>
</evidence>